<dbReference type="InterPro" id="IPR000477">
    <property type="entry name" value="RT_dom"/>
</dbReference>
<sequence length="103" mass="11836">MAYADDLVLFSKCSNGLTFYQNDRKRFCDRYGMKINPKYSACASITRFKSGSIHVSFLEDVIPEVQDKPLSYLGIEYNTALKVHDNFRPTLLKTCLDEIDKVL</sequence>
<evidence type="ECO:0000259" key="1">
    <source>
        <dbReference type="PROSITE" id="PS50878"/>
    </source>
</evidence>
<name>A0A0C2MSX5_THEKT</name>
<dbReference type="AlphaFoldDB" id="A0A0C2MSX5"/>
<dbReference type="EMBL" id="JWZT01004095">
    <property type="protein sequence ID" value="KII64802.1"/>
    <property type="molecule type" value="Genomic_DNA"/>
</dbReference>
<evidence type="ECO:0000313" key="2">
    <source>
        <dbReference type="EMBL" id="KII64802.1"/>
    </source>
</evidence>
<reference evidence="2 3" key="1">
    <citation type="journal article" date="2014" name="Genome Biol. Evol.">
        <title>The genome of the myxosporean Thelohanellus kitauei shows adaptations to nutrient acquisition within its fish host.</title>
        <authorList>
            <person name="Yang Y."/>
            <person name="Xiong J."/>
            <person name="Zhou Z."/>
            <person name="Huo F."/>
            <person name="Miao W."/>
            <person name="Ran C."/>
            <person name="Liu Y."/>
            <person name="Zhang J."/>
            <person name="Feng J."/>
            <person name="Wang M."/>
            <person name="Wang M."/>
            <person name="Wang L."/>
            <person name="Yao B."/>
        </authorList>
    </citation>
    <scope>NUCLEOTIDE SEQUENCE [LARGE SCALE GENOMIC DNA]</scope>
    <source>
        <strain evidence="2">Wuqing</strain>
    </source>
</reference>
<gene>
    <name evidence="2" type="ORF">RF11_08611</name>
</gene>
<protein>
    <recommendedName>
        <fullName evidence="1">Reverse transcriptase domain-containing protein</fullName>
    </recommendedName>
</protein>
<feature type="domain" description="Reverse transcriptase" evidence="1">
    <location>
        <begin position="1"/>
        <end position="77"/>
    </location>
</feature>
<dbReference type="PROSITE" id="PS50878">
    <property type="entry name" value="RT_POL"/>
    <property type="match status" value="1"/>
</dbReference>
<evidence type="ECO:0000313" key="3">
    <source>
        <dbReference type="Proteomes" id="UP000031668"/>
    </source>
</evidence>
<organism evidence="2 3">
    <name type="scientific">Thelohanellus kitauei</name>
    <name type="common">Myxosporean</name>
    <dbReference type="NCBI Taxonomy" id="669202"/>
    <lineage>
        <taxon>Eukaryota</taxon>
        <taxon>Metazoa</taxon>
        <taxon>Cnidaria</taxon>
        <taxon>Myxozoa</taxon>
        <taxon>Myxosporea</taxon>
        <taxon>Bivalvulida</taxon>
        <taxon>Platysporina</taxon>
        <taxon>Myxobolidae</taxon>
        <taxon>Thelohanellus</taxon>
    </lineage>
</organism>
<accession>A0A0C2MSX5</accession>
<comment type="caution">
    <text evidence="2">The sequence shown here is derived from an EMBL/GenBank/DDBJ whole genome shotgun (WGS) entry which is preliminary data.</text>
</comment>
<keyword evidence="3" id="KW-1185">Reference proteome</keyword>
<dbReference type="Proteomes" id="UP000031668">
    <property type="component" value="Unassembled WGS sequence"/>
</dbReference>
<proteinExistence type="predicted"/>